<feature type="non-terminal residue" evidence="2">
    <location>
        <position position="162"/>
    </location>
</feature>
<evidence type="ECO:0000256" key="1">
    <source>
        <dbReference type="SAM" id="Phobius"/>
    </source>
</evidence>
<keyword evidence="1" id="KW-0812">Transmembrane</keyword>
<dbReference type="AlphaFoldDB" id="A0A061SHB5"/>
<keyword evidence="1" id="KW-1133">Transmembrane helix</keyword>
<dbReference type="EMBL" id="GBEZ01003001">
    <property type="protein sequence ID" value="JAC82101.1"/>
    <property type="molecule type" value="Transcribed_RNA"/>
</dbReference>
<reference evidence="2" key="1">
    <citation type="submission" date="2014-05" db="EMBL/GenBank/DDBJ databases">
        <title>The transcriptome of the halophilic microalga Tetraselmis sp. GSL018 isolated from the Great Salt Lake, Utah.</title>
        <authorList>
            <person name="Jinkerson R.E."/>
            <person name="D'Adamo S."/>
            <person name="Posewitz M.C."/>
        </authorList>
    </citation>
    <scope>NUCLEOTIDE SEQUENCE</scope>
    <source>
        <strain evidence="2">GSL018</strain>
    </source>
</reference>
<name>A0A061SHB5_9CHLO</name>
<sequence>MRERVGSKTGSVPRKGLSRVNTSAIIRNPVTFVVLLSVFPVIHFIPTVETERDQELLETDLKQKHIFVTGTHWKSRTIPDNCRFIFPEESVREVTQRECFRPSEVQSPHLKAGSLQPPNRTEGSCERAWENCRRDSTCHVNQWESILKEHCQRQKVKGCSPG</sequence>
<gene>
    <name evidence="2" type="ORF">TSPGSL018_6459</name>
</gene>
<proteinExistence type="predicted"/>
<feature type="transmembrane region" description="Helical" evidence="1">
    <location>
        <begin position="24"/>
        <end position="45"/>
    </location>
</feature>
<keyword evidence="1" id="KW-0472">Membrane</keyword>
<protein>
    <submittedName>
        <fullName evidence="2">Uncharacterized protein</fullName>
    </submittedName>
</protein>
<accession>A0A061SHB5</accession>
<evidence type="ECO:0000313" key="2">
    <source>
        <dbReference type="EMBL" id="JAC82101.1"/>
    </source>
</evidence>
<organism evidence="2">
    <name type="scientific">Tetraselmis sp. GSL018</name>
    <dbReference type="NCBI Taxonomy" id="582737"/>
    <lineage>
        <taxon>Eukaryota</taxon>
        <taxon>Viridiplantae</taxon>
        <taxon>Chlorophyta</taxon>
        <taxon>core chlorophytes</taxon>
        <taxon>Chlorodendrophyceae</taxon>
        <taxon>Chlorodendrales</taxon>
        <taxon>Chlorodendraceae</taxon>
        <taxon>Tetraselmis</taxon>
    </lineage>
</organism>